<dbReference type="InterPro" id="IPR051468">
    <property type="entry name" value="Fungal_SecMetab_SDRs"/>
</dbReference>
<dbReference type="GO" id="GO:0016491">
    <property type="term" value="F:oxidoreductase activity"/>
    <property type="evidence" value="ECO:0007669"/>
    <property type="project" value="UniProtKB-KW"/>
</dbReference>
<dbReference type="Pfam" id="PF00106">
    <property type="entry name" value="adh_short"/>
    <property type="match status" value="1"/>
</dbReference>
<evidence type="ECO:0000256" key="2">
    <source>
        <dbReference type="ARBA" id="ARBA00023002"/>
    </source>
</evidence>
<evidence type="ECO:0000256" key="3">
    <source>
        <dbReference type="RuleBase" id="RU000363"/>
    </source>
</evidence>
<proteinExistence type="inferred from homology"/>
<dbReference type="GO" id="GO:0005737">
    <property type="term" value="C:cytoplasm"/>
    <property type="evidence" value="ECO:0007669"/>
    <property type="project" value="TreeGrafter"/>
</dbReference>
<keyword evidence="2" id="KW-0560">Oxidoreductase</keyword>
<keyword evidence="1" id="KW-0521">NADP</keyword>
<organism evidence="4 5">
    <name type="scientific">Steinernema glaseri</name>
    <dbReference type="NCBI Taxonomy" id="37863"/>
    <lineage>
        <taxon>Eukaryota</taxon>
        <taxon>Metazoa</taxon>
        <taxon>Ecdysozoa</taxon>
        <taxon>Nematoda</taxon>
        <taxon>Chromadorea</taxon>
        <taxon>Rhabditida</taxon>
        <taxon>Tylenchina</taxon>
        <taxon>Panagrolaimomorpha</taxon>
        <taxon>Strongyloidoidea</taxon>
        <taxon>Steinernematidae</taxon>
        <taxon>Steinernema</taxon>
    </lineage>
</organism>
<keyword evidence="4" id="KW-1185">Reference proteome</keyword>
<evidence type="ECO:0000313" key="4">
    <source>
        <dbReference type="Proteomes" id="UP000095287"/>
    </source>
</evidence>
<dbReference type="SUPFAM" id="SSF51735">
    <property type="entry name" value="NAD(P)-binding Rossmann-fold domains"/>
    <property type="match status" value="1"/>
</dbReference>
<dbReference type="PRINTS" id="PR00081">
    <property type="entry name" value="GDHRDH"/>
</dbReference>
<reference evidence="5" key="1">
    <citation type="submission" date="2016-11" db="UniProtKB">
        <authorList>
            <consortium name="WormBaseParasite"/>
        </authorList>
    </citation>
    <scope>IDENTIFICATION</scope>
</reference>
<dbReference type="Proteomes" id="UP000095287">
    <property type="component" value="Unplaced"/>
</dbReference>
<dbReference type="PANTHER" id="PTHR43544:SF7">
    <property type="entry name" value="NADB-LER2"/>
    <property type="match status" value="1"/>
</dbReference>
<evidence type="ECO:0000313" key="5">
    <source>
        <dbReference type="WBParaSite" id="L893_g4933.t1"/>
    </source>
</evidence>
<evidence type="ECO:0000256" key="1">
    <source>
        <dbReference type="ARBA" id="ARBA00022857"/>
    </source>
</evidence>
<dbReference type="InterPro" id="IPR036291">
    <property type="entry name" value="NAD(P)-bd_dom_sf"/>
</dbReference>
<dbReference type="InterPro" id="IPR002347">
    <property type="entry name" value="SDR_fam"/>
</dbReference>
<dbReference type="PRINTS" id="PR00080">
    <property type="entry name" value="SDRFAMILY"/>
</dbReference>
<dbReference type="CDD" id="cd05325">
    <property type="entry name" value="carb_red_sniffer_like_SDR_c"/>
    <property type="match status" value="1"/>
</dbReference>
<dbReference type="PANTHER" id="PTHR43544">
    <property type="entry name" value="SHORT-CHAIN DEHYDROGENASE/REDUCTASE"/>
    <property type="match status" value="1"/>
</dbReference>
<comment type="similarity">
    <text evidence="3">Belongs to the short-chain dehydrogenases/reductases (SDR) family.</text>
</comment>
<dbReference type="WBParaSite" id="L893_g4933.t1">
    <property type="protein sequence ID" value="L893_g4933.t1"/>
    <property type="gene ID" value="L893_g4933"/>
</dbReference>
<sequence>MPANVVITGSNRGIGLALVSHFLKNEKVKHVFACCRNPAEAEQLNALAASYGTAPRLHLIQMDVTDSASIAKSAQEVSAVVGSEGVNLLINNAGVNEAHTKDGPQSFFGATHEVYLKIFNVNTIGPVIVTKEFLPLLESASNKWPHSGQLSIDRAAIVNISSGLGSIANNNTGSSLFPNVAYRCSKTALNQFTKTAAVDLADRNILVVSCCPGWVRTDMGGPSAPIDASQSARLLCTNFARLDASSNGGFFKLNGERDEY</sequence>
<protein>
    <submittedName>
        <fullName evidence="5">NAD(P)-binding protein</fullName>
    </submittedName>
</protein>
<dbReference type="Gene3D" id="3.40.50.720">
    <property type="entry name" value="NAD(P)-binding Rossmann-like Domain"/>
    <property type="match status" value="1"/>
</dbReference>
<name>A0A1I8AEK4_9BILA</name>
<accession>A0A1I8AEK4</accession>
<dbReference type="AlphaFoldDB" id="A0A1I8AEK4"/>